<dbReference type="Proteomes" id="UP001260872">
    <property type="component" value="Unassembled WGS sequence"/>
</dbReference>
<feature type="chain" id="PRO_5045488516" description="DUF3558 domain-containing protein" evidence="2">
    <location>
        <begin position="32"/>
        <end position="226"/>
    </location>
</feature>
<name>A0ABU1FPZ0_9MICC</name>
<evidence type="ECO:0000313" key="4">
    <source>
        <dbReference type="Proteomes" id="UP001260872"/>
    </source>
</evidence>
<feature type="compositionally biased region" description="Low complexity" evidence="1">
    <location>
        <begin position="54"/>
        <end position="66"/>
    </location>
</feature>
<reference evidence="4" key="1">
    <citation type="submission" date="2023-07" db="EMBL/GenBank/DDBJ databases">
        <title>Description of three actinobacteria isolated from air of manufacturing shop in a pharmaceutical factory.</title>
        <authorList>
            <person name="Zhang D.-F."/>
        </authorList>
    </citation>
    <scope>NUCLEOTIDE SEQUENCE [LARGE SCALE GENOMIC DNA]</scope>
    <source>
        <strain evidence="4">CCTCC AB 207010</strain>
    </source>
</reference>
<sequence length="226" mass="23350">MATPQTLIASIRTGVTVLGAAALVTALTGCAAGDAQDDAGPAESGPTGAEEHSSSASSSDPSAPEEVTQTELEESPEVQETDGASSTDAAEAHATTPDAGQVEGACALLSPDKLSEAVGEPLSAGQPDITESPFDTCLWSHPTNDQQGASLYVIADEQLPAEELFPQLAAEGEPVQVEGAVEASYDAARENIVVRGQQEVFQLYLYAFDAEEEDFVRLSEIIAANL</sequence>
<accession>A0ABU1FPZ0</accession>
<evidence type="ECO:0000256" key="2">
    <source>
        <dbReference type="SAM" id="SignalP"/>
    </source>
</evidence>
<comment type="caution">
    <text evidence="3">The sequence shown here is derived from an EMBL/GenBank/DDBJ whole genome shotgun (WGS) entry which is preliminary data.</text>
</comment>
<evidence type="ECO:0008006" key="5">
    <source>
        <dbReference type="Google" id="ProtNLM"/>
    </source>
</evidence>
<proteinExistence type="predicted"/>
<feature type="compositionally biased region" description="Acidic residues" evidence="1">
    <location>
        <begin position="71"/>
        <end position="80"/>
    </location>
</feature>
<feature type="compositionally biased region" description="Low complexity" evidence="1">
    <location>
        <begin position="32"/>
        <end position="42"/>
    </location>
</feature>
<gene>
    <name evidence="3" type="ORF">RH857_00950</name>
</gene>
<evidence type="ECO:0000313" key="3">
    <source>
        <dbReference type="EMBL" id="MDR5710712.1"/>
    </source>
</evidence>
<feature type="signal peptide" evidence="2">
    <location>
        <begin position="1"/>
        <end position="31"/>
    </location>
</feature>
<keyword evidence="4" id="KW-1185">Reference proteome</keyword>
<keyword evidence="2" id="KW-0732">Signal</keyword>
<organism evidence="3 4">
    <name type="scientific">Nesterenkonia flava</name>
    <dbReference type="NCBI Taxonomy" id="469799"/>
    <lineage>
        <taxon>Bacteria</taxon>
        <taxon>Bacillati</taxon>
        <taxon>Actinomycetota</taxon>
        <taxon>Actinomycetes</taxon>
        <taxon>Micrococcales</taxon>
        <taxon>Micrococcaceae</taxon>
        <taxon>Nesterenkonia</taxon>
    </lineage>
</organism>
<dbReference type="RefSeq" id="WP_310536103.1">
    <property type="nucleotide sequence ID" value="NZ_BAAAOC010000015.1"/>
</dbReference>
<evidence type="ECO:0000256" key="1">
    <source>
        <dbReference type="SAM" id="MobiDB-lite"/>
    </source>
</evidence>
<protein>
    <recommendedName>
        <fullName evidence="5">DUF3558 domain-containing protein</fullName>
    </recommendedName>
</protein>
<dbReference type="EMBL" id="JAVKGT010000002">
    <property type="protein sequence ID" value="MDR5710712.1"/>
    <property type="molecule type" value="Genomic_DNA"/>
</dbReference>
<feature type="region of interest" description="Disordered" evidence="1">
    <location>
        <begin position="32"/>
        <end position="100"/>
    </location>
</feature>